<feature type="domain" description="Putative glycogen debranching enzyme N-terminal" evidence="2">
    <location>
        <begin position="22"/>
        <end position="196"/>
    </location>
</feature>
<dbReference type="EMBL" id="JADLQN010000001">
    <property type="protein sequence ID" value="MBF6354563.1"/>
    <property type="molecule type" value="Genomic_DNA"/>
</dbReference>
<reference evidence="4 5" key="1">
    <citation type="submission" date="2020-10" db="EMBL/GenBank/DDBJ databases">
        <title>Identification of Nocardia species via Next-generation sequencing and recognition of intraspecies genetic diversity.</title>
        <authorList>
            <person name="Li P."/>
            <person name="Li P."/>
            <person name="Lu B."/>
        </authorList>
    </citation>
    <scope>NUCLEOTIDE SEQUENCE [LARGE SCALE GENOMIC DNA]</scope>
    <source>
        <strain evidence="4 5">BJ06-0143</strain>
    </source>
</reference>
<gene>
    <name evidence="4" type="ORF">IU449_08425</name>
</gene>
<evidence type="ECO:0000313" key="5">
    <source>
        <dbReference type="Proteomes" id="UP000707731"/>
    </source>
</evidence>
<evidence type="ECO:0000259" key="2">
    <source>
        <dbReference type="Pfam" id="PF14742"/>
    </source>
</evidence>
<dbReference type="RefSeq" id="WP_195001311.1">
    <property type="nucleotide sequence ID" value="NZ_JADLQN010000001.1"/>
</dbReference>
<dbReference type="Pfam" id="PF14742">
    <property type="entry name" value="GDE_N_bis"/>
    <property type="match status" value="1"/>
</dbReference>
<dbReference type="Proteomes" id="UP000707731">
    <property type="component" value="Unassembled WGS sequence"/>
</dbReference>
<evidence type="ECO:0000259" key="3">
    <source>
        <dbReference type="Pfam" id="PF22422"/>
    </source>
</evidence>
<feature type="domain" description="Mannosylglycerate hydrolase MGH1-like glycoside hydrolase" evidence="3">
    <location>
        <begin position="279"/>
        <end position="580"/>
    </location>
</feature>
<keyword evidence="5" id="KW-1185">Reference proteome</keyword>
<organism evidence="4 5">
    <name type="scientific">Nocardia higoensis</name>
    <dbReference type="NCBI Taxonomy" id="228599"/>
    <lineage>
        <taxon>Bacteria</taxon>
        <taxon>Bacillati</taxon>
        <taxon>Actinomycetota</taxon>
        <taxon>Actinomycetes</taxon>
        <taxon>Mycobacteriales</taxon>
        <taxon>Nocardiaceae</taxon>
        <taxon>Nocardia</taxon>
    </lineage>
</organism>
<dbReference type="Pfam" id="PF22422">
    <property type="entry name" value="MGH1-like_GH"/>
    <property type="match status" value="1"/>
</dbReference>
<dbReference type="InterPro" id="IPR054491">
    <property type="entry name" value="MGH1-like_GH"/>
</dbReference>
<evidence type="ECO:0000313" key="4">
    <source>
        <dbReference type="EMBL" id="MBF6354563.1"/>
    </source>
</evidence>
<dbReference type="SUPFAM" id="SSF48208">
    <property type="entry name" value="Six-hairpin glycosidases"/>
    <property type="match status" value="1"/>
</dbReference>
<proteinExistence type="predicted"/>
<dbReference type="Gene3D" id="1.50.10.10">
    <property type="match status" value="1"/>
</dbReference>
<dbReference type="InterPro" id="IPR008928">
    <property type="entry name" value="6-hairpin_glycosidase_sf"/>
</dbReference>
<dbReference type="InterPro" id="IPR032856">
    <property type="entry name" value="GDE_N_bis"/>
</dbReference>
<feature type="region of interest" description="Disordered" evidence="1">
    <location>
        <begin position="691"/>
        <end position="716"/>
    </location>
</feature>
<sequence length="716" mass="77149">MTAPLRPLAGTATVSLVQPDTGCLCVSDRGGDIHRDATQGLFYRNARVLSQWELTVEGRAVEQIAFDNVGPGQTRFLLRVTPYSGCASTVLLERHRILGHGLTESITVRNLGYEDTALTLTLDVDADFADLTAVKHGKPEAGGGDVTVSGEEMLFIDDSDAGHGVAVHATGEPKVTPGLFRWRAVVPAQGRWQAEVGAQPVNRYRRMPIVGSETPHEPDEPTVSWRNTPTRVHATATEFARVLTYAENDLAALAIHDESGAPAYLAAGAPWSIQLSGRDSLLSAWMTLPLNPDLALSTLARLAALQGTTSDPHTEEEPGRILRVHHGPVGATDREGACYGSVDTTPLFVMLLGEALRWGADPADVRRLLPAADAALTWIDEYGDLDGDGFVEYRRRTDRGRINQSWKDSCDCINDAHGHRADPPIALAEVQGYAYAAELARADLADVFDDQRTAERLRARAAARKARFDAAFWLPEHGHYALGLDGHKAHIDALTSNPAHCLWTGIVADERAAQLVESLASRSMGNGFGLRTLSSDMATYNPMSHHNGGVWPHDTAIAVAGLLRYRHVPGATALAETLTAGLLDAAGFFDGRFPELFCGFDRTEFPTPLPHPAACAPHATSAAAPLLLLRSWLGLQPDVPQRTLVLHPRLPLDWGTVRIGDLRLGSATVHITAHANSAEVTGLPKDWELRKAAPARSAQSVDTRPRGDDQASVATS</sequence>
<dbReference type="InterPro" id="IPR012341">
    <property type="entry name" value="6hp_glycosidase-like_sf"/>
</dbReference>
<evidence type="ECO:0000256" key="1">
    <source>
        <dbReference type="SAM" id="MobiDB-lite"/>
    </source>
</evidence>
<comment type="caution">
    <text evidence="4">The sequence shown here is derived from an EMBL/GenBank/DDBJ whole genome shotgun (WGS) entry which is preliminary data.</text>
</comment>
<name>A0ABS0D7V9_9NOCA</name>
<accession>A0ABS0D7V9</accession>
<protein>
    <submittedName>
        <fullName evidence="4">Amylo-alpha-1,6-glucosidase</fullName>
    </submittedName>
</protein>